<dbReference type="AlphaFoldDB" id="A0A0T7AN46"/>
<dbReference type="InterPro" id="IPR052574">
    <property type="entry name" value="CDIRP"/>
</dbReference>
<feature type="chain" id="PRO_5006677897" evidence="3">
    <location>
        <begin position="25"/>
        <end position="985"/>
    </location>
</feature>
<evidence type="ECO:0000256" key="2">
    <source>
        <dbReference type="ARBA" id="ARBA00022737"/>
    </source>
</evidence>
<evidence type="ECO:0000256" key="1">
    <source>
        <dbReference type="ARBA" id="ARBA00022614"/>
    </source>
</evidence>
<dbReference type="InterPro" id="IPR032675">
    <property type="entry name" value="LRR_dom_sf"/>
</dbReference>
<dbReference type="EMBL" id="AP014597">
    <property type="protein sequence ID" value="BAU18400.1"/>
    <property type="molecule type" value="Genomic_DNA"/>
</dbReference>
<keyword evidence="2" id="KW-0677">Repeat</keyword>
<reference evidence="4 5" key="1">
    <citation type="journal article" date="2016" name="DNA Res.">
        <title>The complete genome sequencing of Prevotella intermedia strain OMA14 and a subsequent fine-scale, intra-species genomic comparison reveal an unusual amplification of conjugative and mobile transposons and identify a novel Prevotella-lineage-specific repeat.</title>
        <authorList>
            <person name="Naito M."/>
            <person name="Ogura Y."/>
            <person name="Itoh T."/>
            <person name="Shoji M."/>
            <person name="Okamoto M."/>
            <person name="Hayashi T."/>
            <person name="Nakayama K."/>
        </authorList>
    </citation>
    <scope>NUCLEOTIDE SEQUENCE [LARGE SCALE GENOMIC DNA]</scope>
    <source>
        <strain evidence="4 5">OMA14</strain>
    </source>
</reference>
<dbReference type="InterPro" id="IPR013783">
    <property type="entry name" value="Ig-like_fold"/>
</dbReference>
<accession>A0A0T7AN46</accession>
<dbReference type="GO" id="GO:0035591">
    <property type="term" value="F:signaling adaptor activity"/>
    <property type="evidence" value="ECO:0007669"/>
    <property type="project" value="TreeGrafter"/>
</dbReference>
<dbReference type="PANTHER" id="PTHR47566:SF1">
    <property type="entry name" value="PROTEIN NUD1"/>
    <property type="match status" value="1"/>
</dbReference>
<dbReference type="SUPFAM" id="SSF52058">
    <property type="entry name" value="L domain-like"/>
    <property type="match status" value="2"/>
</dbReference>
<dbReference type="Proteomes" id="UP000217431">
    <property type="component" value="Chromosome I"/>
</dbReference>
<organism evidence="4 5">
    <name type="scientific">Prevotella intermedia</name>
    <dbReference type="NCBI Taxonomy" id="28131"/>
    <lineage>
        <taxon>Bacteria</taxon>
        <taxon>Pseudomonadati</taxon>
        <taxon>Bacteroidota</taxon>
        <taxon>Bacteroidia</taxon>
        <taxon>Bacteroidales</taxon>
        <taxon>Prevotellaceae</taxon>
        <taxon>Prevotella</taxon>
    </lineage>
</organism>
<evidence type="ECO:0000313" key="5">
    <source>
        <dbReference type="Proteomes" id="UP000217431"/>
    </source>
</evidence>
<name>A0A0T7AN46_PREIN</name>
<keyword evidence="1" id="KW-0433">Leucine-rich repeat</keyword>
<dbReference type="InterPro" id="IPR001611">
    <property type="entry name" value="Leu-rich_rpt"/>
</dbReference>
<keyword evidence="3" id="KW-0732">Signal</keyword>
<gene>
    <name evidence="4" type="ORF">PIOMA14_I_1892</name>
</gene>
<dbReference type="PROSITE" id="PS51450">
    <property type="entry name" value="LRR"/>
    <property type="match status" value="1"/>
</dbReference>
<evidence type="ECO:0000313" key="4">
    <source>
        <dbReference type="EMBL" id="BAU18400.1"/>
    </source>
</evidence>
<protein>
    <submittedName>
        <fullName evidence="4">Leucine rich repeat protein</fullName>
    </submittedName>
</protein>
<dbReference type="Gene3D" id="3.80.10.10">
    <property type="entry name" value="Ribonuclease Inhibitor"/>
    <property type="match status" value="2"/>
</dbReference>
<dbReference type="Gene3D" id="2.60.40.10">
    <property type="entry name" value="Immunoglobulins"/>
    <property type="match status" value="1"/>
</dbReference>
<proteinExistence type="predicted"/>
<dbReference type="PANTHER" id="PTHR47566">
    <property type="match status" value="1"/>
</dbReference>
<feature type="signal peptide" evidence="3">
    <location>
        <begin position="1"/>
        <end position="24"/>
    </location>
</feature>
<evidence type="ECO:0000256" key="3">
    <source>
        <dbReference type="SAM" id="SignalP"/>
    </source>
</evidence>
<sequence>MKRKHLHVIGFLLAALFLSIPTKAQTQEDTYKRLQLNQQKAPMGNLPPELKGLEFDDFYGANYFPQKVGEPYAPIFYVFYMDNQSNSTINTVEFEYWFDNDRTNVKYKTRNDIQLSPGQSMQDGVGFISFEAPNDTRPHIITIKPYKVNGMEVDMGVRVKPFRQYFVEGTYRMPTHYVEVFADPTDKKAYDLYRGLATSIVTLQHKTKKKNRYELVTFVSQAGEATFKASQQENELAKMYKIGEMPRMMVNRNLMTPYGTLNNHTQLEDLSTYSPAMKISSKVTDVYEYLLQRGFYGPAFAQMTPSVTKNSDGKFVCNINGRISEQQETKGLRMNVYLVENNFIPETDEDGYVEIPDGTVYNKFVKMISPVEGYELKVNNDRTYTFATDPFAIENFEADKYRLVASIIDPCTEQPYLASVLQSCGVNVSNEQPAEVTMTTAQASGEISFALAAKEANTPITIDWGDGVEVNYTLGTDFSEIKSEIKGADLKIKGNITKLNCMANKLKTLNVANCPKLEVLQAAYNYLSELDLTHSTELQNLEIFGSNSISELDLSHCKNLIRLVASQNFLSDLDVSKCPNLTYVDCSRMKRITELDLSSCHKIKHIIANECAIGKLTIPQDAPLEELSCTNNKLTSLDLTAFNQLKDVNCSGNPIASLKVSSPELLSLYSMETKLTSIDLSKLAKLKFLMLKGNAGITSLNLENNKDLEELGFSSCKVNQIDLKPLKGLKKLWCSKNLFTTLDLSQNKEITLLDATECKLTTIAFPENNSTLEKALLSKNGFEAIAFENLSALKVINLRTNKLTKAELKGLSSLEELELSYNQLHSVNLKECPNLKQLGVTANGMTACELNTLYNHLPTLPTTPKKYNLYNGTKKDEATLTSKTSIATEKNWKVYVEGDGSGCADGIDNVDADNTLSIVASEGLLRIHSPFAQSTIRVYTLDGKLLVQQHLTHQDTTISVPSDGACIVRCTDDATGNTTTTKVVL</sequence>
<dbReference type="Pfam" id="PF13855">
    <property type="entry name" value="LRR_8"/>
    <property type="match status" value="1"/>
</dbReference>